<reference evidence="1" key="1">
    <citation type="journal article" date="2020" name="Stud. Mycol.">
        <title>101 Dothideomycetes genomes: a test case for predicting lifestyles and emergence of pathogens.</title>
        <authorList>
            <person name="Haridas S."/>
            <person name="Albert R."/>
            <person name="Binder M."/>
            <person name="Bloem J."/>
            <person name="Labutti K."/>
            <person name="Salamov A."/>
            <person name="Andreopoulos B."/>
            <person name="Baker S."/>
            <person name="Barry K."/>
            <person name="Bills G."/>
            <person name="Bluhm B."/>
            <person name="Cannon C."/>
            <person name="Castanera R."/>
            <person name="Culley D."/>
            <person name="Daum C."/>
            <person name="Ezra D."/>
            <person name="Gonzalez J."/>
            <person name="Henrissat B."/>
            <person name="Kuo A."/>
            <person name="Liang C."/>
            <person name="Lipzen A."/>
            <person name="Lutzoni F."/>
            <person name="Magnuson J."/>
            <person name="Mondo S."/>
            <person name="Nolan M."/>
            <person name="Ohm R."/>
            <person name="Pangilinan J."/>
            <person name="Park H.-J."/>
            <person name="Ramirez L."/>
            <person name="Alfaro M."/>
            <person name="Sun H."/>
            <person name="Tritt A."/>
            <person name="Yoshinaga Y."/>
            <person name="Zwiers L.-H."/>
            <person name="Turgeon B."/>
            <person name="Goodwin S."/>
            <person name="Spatafora J."/>
            <person name="Crous P."/>
            <person name="Grigoriev I."/>
        </authorList>
    </citation>
    <scope>NUCLEOTIDE SEQUENCE</scope>
    <source>
        <strain evidence="1">CBS 115976</strain>
    </source>
</reference>
<feature type="non-terminal residue" evidence="1">
    <location>
        <position position="146"/>
    </location>
</feature>
<dbReference type="EMBL" id="MU004244">
    <property type="protein sequence ID" value="KAF2663951.1"/>
    <property type="molecule type" value="Genomic_DNA"/>
</dbReference>
<name>A0A6A6TX85_9PEZI</name>
<sequence>MCYLCFINLFSLLLLLLSLFLQVTSILLDMFTEYATNNTALAELISLHRKLLSSNEELLAAIKGISMYRLLSFYPSKQWGNNTVHAYGSCCVLCVLFDKSSNKSGSALLFWPFVESGKGSSKREDGVGGCDFGSDLGRGEVVWKRT</sequence>
<dbReference type="Proteomes" id="UP000799302">
    <property type="component" value="Unassembled WGS sequence"/>
</dbReference>
<accession>A0A6A6TX85</accession>
<gene>
    <name evidence="1" type="ORF">BT63DRAFT_444389</name>
</gene>
<dbReference type="AlphaFoldDB" id="A0A6A6TX85"/>
<proteinExistence type="predicted"/>
<evidence type="ECO:0000313" key="1">
    <source>
        <dbReference type="EMBL" id="KAF2663951.1"/>
    </source>
</evidence>
<keyword evidence="2" id="KW-1185">Reference proteome</keyword>
<organism evidence="1 2">
    <name type="scientific">Microthyrium microscopicum</name>
    <dbReference type="NCBI Taxonomy" id="703497"/>
    <lineage>
        <taxon>Eukaryota</taxon>
        <taxon>Fungi</taxon>
        <taxon>Dikarya</taxon>
        <taxon>Ascomycota</taxon>
        <taxon>Pezizomycotina</taxon>
        <taxon>Dothideomycetes</taxon>
        <taxon>Dothideomycetes incertae sedis</taxon>
        <taxon>Microthyriales</taxon>
        <taxon>Microthyriaceae</taxon>
        <taxon>Microthyrium</taxon>
    </lineage>
</organism>
<evidence type="ECO:0000313" key="2">
    <source>
        <dbReference type="Proteomes" id="UP000799302"/>
    </source>
</evidence>
<protein>
    <submittedName>
        <fullName evidence="1">Uncharacterized protein</fullName>
    </submittedName>
</protein>